<dbReference type="InterPro" id="IPR011009">
    <property type="entry name" value="Kinase-like_dom_sf"/>
</dbReference>
<evidence type="ECO:0000256" key="8">
    <source>
        <dbReference type="ARBA" id="ARBA00022840"/>
    </source>
</evidence>
<dbReference type="PROSITE" id="PS51285">
    <property type="entry name" value="AGC_KINASE_CTER"/>
    <property type="match status" value="1"/>
</dbReference>
<evidence type="ECO:0000256" key="3">
    <source>
        <dbReference type="ARBA" id="ARBA00022527"/>
    </source>
</evidence>
<dbReference type="Gene3D" id="1.10.510.10">
    <property type="entry name" value="Transferase(Phosphotransferase) domain 1"/>
    <property type="match status" value="1"/>
</dbReference>
<evidence type="ECO:0000256" key="6">
    <source>
        <dbReference type="ARBA" id="ARBA00022741"/>
    </source>
</evidence>
<dbReference type="GO" id="GO:0106310">
    <property type="term" value="F:protein serine kinase activity"/>
    <property type="evidence" value="ECO:0007669"/>
    <property type="project" value="RHEA"/>
</dbReference>
<dbReference type="PROSITE" id="PS50011">
    <property type="entry name" value="PROTEIN_KINASE_DOM"/>
    <property type="match status" value="1"/>
</dbReference>
<dbReference type="Gene3D" id="3.30.200.20">
    <property type="entry name" value="Phosphorylase Kinase, domain 1"/>
    <property type="match status" value="1"/>
</dbReference>
<keyword evidence="7 16" id="KW-0418">Kinase</keyword>
<evidence type="ECO:0000256" key="9">
    <source>
        <dbReference type="ARBA" id="ARBA00022919"/>
    </source>
</evidence>
<reference evidence="17" key="1">
    <citation type="journal article" date="2016" name="Proc. Natl. Acad. Sci. U.S.A.">
        <title>Comparative genomics of biotechnologically important yeasts.</title>
        <authorList>
            <person name="Riley R."/>
            <person name="Haridas S."/>
            <person name="Wolfe K.H."/>
            <person name="Lopes M.R."/>
            <person name="Hittinger C.T."/>
            <person name="Goeker M."/>
            <person name="Salamov A.A."/>
            <person name="Wisecaver J.H."/>
            <person name="Long T.M."/>
            <person name="Calvey C.H."/>
            <person name="Aerts A.L."/>
            <person name="Barry K.W."/>
            <person name="Choi C."/>
            <person name="Clum A."/>
            <person name="Coughlan A.Y."/>
            <person name="Deshpande S."/>
            <person name="Douglass A.P."/>
            <person name="Hanson S.J."/>
            <person name="Klenk H.-P."/>
            <person name="LaButti K.M."/>
            <person name="Lapidus A."/>
            <person name="Lindquist E.A."/>
            <person name="Lipzen A.M."/>
            <person name="Meier-Kolthoff J.P."/>
            <person name="Ohm R.A."/>
            <person name="Otillar R.P."/>
            <person name="Pangilinan J.L."/>
            <person name="Peng Y."/>
            <person name="Rokas A."/>
            <person name="Rosa C.A."/>
            <person name="Scheuner C."/>
            <person name="Sibirny A.A."/>
            <person name="Slot J.C."/>
            <person name="Stielow J.B."/>
            <person name="Sun H."/>
            <person name="Kurtzman C.P."/>
            <person name="Blackwell M."/>
            <person name="Grigoriev I.V."/>
            <person name="Jeffries T.W."/>
        </authorList>
    </citation>
    <scope>NUCLEOTIDE SEQUENCE [LARGE SCALE GENOMIC DNA]</scope>
    <source>
        <strain evidence="17">NRRL Y-1626</strain>
    </source>
</reference>
<evidence type="ECO:0000313" key="16">
    <source>
        <dbReference type="EMBL" id="OBA24887.1"/>
    </source>
</evidence>
<dbReference type="InterPro" id="IPR017441">
    <property type="entry name" value="Protein_kinase_ATP_BS"/>
</dbReference>
<dbReference type="PANTHER" id="PTHR24351">
    <property type="entry name" value="RIBOSOMAL PROTEIN S6 KINASE"/>
    <property type="match status" value="1"/>
</dbReference>
<feature type="compositionally biased region" description="Polar residues" evidence="13">
    <location>
        <begin position="86"/>
        <end position="99"/>
    </location>
</feature>
<dbReference type="AlphaFoldDB" id="A0A1B7T842"/>
<sequence>MFSWKKKFNFSGGDKAPEEKNVNKQGATKHTQTKSETKVNVENVKKDSFDSPQGFRRQTIVPTPQSIAPIRASAEINREPIVGNPEETTNPEFRNTKATFSSSEESSNNSFDNSSSNIDMSKLNLNDNQNYESTPVSNNDLNIPATKKESPMTSAGILTLKLYTGDGFALPFPLVYNPQLLSRLLNSSANKQPANKMEELATVMENLTLSNSLDDSQAIPGNVATKFIPSTITLPGSSNLNPLIYFTIEFDNTTATIQPESGTMDHPVFNKISTFDVTRKLKHLRIDVFCRIPSILLPQSLLSNAQGNEVLEKVMNNQDVHLLTFNLPLNLEEYTANSVRLYNHKWIQISENGSKLNLTIDYKPLSNKKLSIDDFELLKVIGKGSFGKVMQVKKKDTQKIYALKALRKAYIVNNSEIVHTLAERTVLARIDCPFIVPLKFSFQSKEKLYLVLALINGGELFYHLQREGRFSLSRSRFYTAELLIALESLHAMNIVYRDLKPENILLDYQGHIALCDFGLCKLDMKQEDKTSTFCGTPEYLAPELLLGHGYTRVVDWWTLGVLLYEMLTGLPPYYDEDVPKMYKKILQEPLRFPDGFDEDAKDLLIRLLNRDPAKRLGANGSSEIKKHPFFSQLSWKRLMLKGYIPPYKPPVEDTLDTSNFDTEFTGQRPVDSVVNDFLSESVQKQFGGWTYVGSEQLDSTQN</sequence>
<evidence type="ECO:0000259" key="14">
    <source>
        <dbReference type="PROSITE" id="PS50011"/>
    </source>
</evidence>
<evidence type="ECO:0000256" key="4">
    <source>
        <dbReference type="ARBA" id="ARBA00022553"/>
    </source>
</evidence>
<dbReference type="GO" id="GO:0016020">
    <property type="term" value="C:membrane"/>
    <property type="evidence" value="ECO:0007669"/>
    <property type="project" value="GOC"/>
</dbReference>
<feature type="compositionally biased region" description="Low complexity" evidence="13">
    <location>
        <begin position="100"/>
        <end position="117"/>
    </location>
</feature>
<evidence type="ECO:0000313" key="17">
    <source>
        <dbReference type="Proteomes" id="UP000092321"/>
    </source>
</evidence>
<evidence type="ECO:0000256" key="5">
    <source>
        <dbReference type="ARBA" id="ARBA00022679"/>
    </source>
</evidence>
<evidence type="ECO:0000259" key="15">
    <source>
        <dbReference type="PROSITE" id="PS51285"/>
    </source>
</evidence>
<dbReference type="GO" id="GO:0060237">
    <property type="term" value="P:regulation of fungal-type cell wall organization"/>
    <property type="evidence" value="ECO:0007669"/>
    <property type="project" value="UniProtKB-ARBA"/>
</dbReference>
<dbReference type="InterPro" id="IPR008271">
    <property type="entry name" value="Ser/Thr_kinase_AS"/>
</dbReference>
<dbReference type="FunFam" id="3.30.200.20:FF:000048">
    <property type="entry name" value="Non-specific serine/threonine protein kinase"/>
    <property type="match status" value="1"/>
</dbReference>
<dbReference type="Pfam" id="PF00069">
    <property type="entry name" value="Pkinase"/>
    <property type="match status" value="1"/>
</dbReference>
<keyword evidence="6 12" id="KW-0547">Nucleotide-binding</keyword>
<name>A0A1B7T842_9ASCO</name>
<dbReference type="GO" id="GO:0006665">
    <property type="term" value="P:sphingolipid metabolic process"/>
    <property type="evidence" value="ECO:0007669"/>
    <property type="project" value="UniProtKB-KW"/>
</dbReference>
<accession>A0A1B7T842</accession>
<keyword evidence="9" id="KW-0443">Lipid metabolism</keyword>
<feature type="domain" description="Protein kinase" evidence="14">
    <location>
        <begin position="375"/>
        <end position="630"/>
    </location>
</feature>
<organism evidence="16 17">
    <name type="scientific">Hanseniaspora valbyensis NRRL Y-1626</name>
    <dbReference type="NCBI Taxonomy" id="766949"/>
    <lineage>
        <taxon>Eukaryota</taxon>
        <taxon>Fungi</taxon>
        <taxon>Dikarya</taxon>
        <taxon>Ascomycota</taxon>
        <taxon>Saccharomycotina</taxon>
        <taxon>Saccharomycetes</taxon>
        <taxon>Saccharomycodales</taxon>
        <taxon>Saccharomycodaceae</taxon>
        <taxon>Hanseniaspora</taxon>
    </lineage>
</organism>
<dbReference type="SMART" id="SM00220">
    <property type="entry name" value="S_TKc"/>
    <property type="match status" value="1"/>
</dbReference>
<gene>
    <name evidence="16" type="ORF">HANVADRAFT_54242</name>
</gene>
<dbReference type="GO" id="GO:0004674">
    <property type="term" value="F:protein serine/threonine kinase activity"/>
    <property type="evidence" value="ECO:0007669"/>
    <property type="project" value="UniProtKB-KW"/>
</dbReference>
<dbReference type="InterPro" id="IPR000719">
    <property type="entry name" value="Prot_kinase_dom"/>
</dbReference>
<dbReference type="SUPFAM" id="SSF56112">
    <property type="entry name" value="Protein kinase-like (PK-like)"/>
    <property type="match status" value="1"/>
</dbReference>
<dbReference type="CDD" id="cd11651">
    <property type="entry name" value="YPK1_N_like"/>
    <property type="match status" value="1"/>
</dbReference>
<dbReference type="InterPro" id="IPR017892">
    <property type="entry name" value="Pkinase_C"/>
</dbReference>
<dbReference type="Pfam" id="PF00433">
    <property type="entry name" value="Pkinase_C"/>
    <property type="match status" value="1"/>
</dbReference>
<feature type="compositionally biased region" description="Basic and acidic residues" evidence="13">
    <location>
        <begin position="33"/>
        <end position="49"/>
    </location>
</feature>
<dbReference type="OrthoDB" id="63267at2759"/>
<evidence type="ECO:0000256" key="11">
    <source>
        <dbReference type="ARBA" id="ARBA00048679"/>
    </source>
</evidence>
<feature type="compositionally biased region" description="Polar residues" evidence="13">
    <location>
        <begin position="123"/>
        <end position="141"/>
    </location>
</feature>
<dbReference type="GO" id="GO:0005524">
    <property type="term" value="F:ATP binding"/>
    <property type="evidence" value="ECO:0007669"/>
    <property type="project" value="UniProtKB-UniRule"/>
</dbReference>
<evidence type="ECO:0000256" key="7">
    <source>
        <dbReference type="ARBA" id="ARBA00022777"/>
    </source>
</evidence>
<comment type="catalytic activity">
    <reaction evidence="11">
        <text>L-seryl-[protein] + ATP = O-phospho-L-seryl-[protein] + ADP + H(+)</text>
        <dbReference type="Rhea" id="RHEA:17989"/>
        <dbReference type="Rhea" id="RHEA-COMP:9863"/>
        <dbReference type="Rhea" id="RHEA-COMP:11604"/>
        <dbReference type="ChEBI" id="CHEBI:15378"/>
        <dbReference type="ChEBI" id="CHEBI:29999"/>
        <dbReference type="ChEBI" id="CHEBI:30616"/>
        <dbReference type="ChEBI" id="CHEBI:83421"/>
        <dbReference type="ChEBI" id="CHEBI:456216"/>
        <dbReference type="EC" id="2.7.11.1"/>
    </reaction>
</comment>
<evidence type="ECO:0000256" key="13">
    <source>
        <dbReference type="SAM" id="MobiDB-lite"/>
    </source>
</evidence>
<evidence type="ECO:0000256" key="1">
    <source>
        <dbReference type="ARBA" id="ARBA00006935"/>
    </source>
</evidence>
<evidence type="ECO:0000256" key="2">
    <source>
        <dbReference type="ARBA" id="ARBA00012513"/>
    </source>
</evidence>
<feature type="region of interest" description="Disordered" evidence="13">
    <location>
        <begin position="1"/>
        <end position="147"/>
    </location>
</feature>
<keyword evidence="3" id="KW-0723">Serine/threonine-protein kinase</keyword>
<comment type="catalytic activity">
    <reaction evidence="10">
        <text>L-threonyl-[protein] + ATP = O-phospho-L-threonyl-[protein] + ADP + H(+)</text>
        <dbReference type="Rhea" id="RHEA:46608"/>
        <dbReference type="Rhea" id="RHEA-COMP:11060"/>
        <dbReference type="Rhea" id="RHEA-COMP:11605"/>
        <dbReference type="ChEBI" id="CHEBI:15378"/>
        <dbReference type="ChEBI" id="CHEBI:30013"/>
        <dbReference type="ChEBI" id="CHEBI:30616"/>
        <dbReference type="ChEBI" id="CHEBI:61977"/>
        <dbReference type="ChEBI" id="CHEBI:456216"/>
        <dbReference type="EC" id="2.7.11.1"/>
    </reaction>
</comment>
<keyword evidence="5" id="KW-0808">Transferase</keyword>
<dbReference type="FunFam" id="1.10.510.10:FF:000008">
    <property type="entry name" value="Non-specific serine/threonine protein kinase"/>
    <property type="match status" value="1"/>
</dbReference>
<keyword evidence="17" id="KW-1185">Reference proteome</keyword>
<comment type="caution">
    <text evidence="16">The sequence shown here is derived from an EMBL/GenBank/DDBJ whole genome shotgun (WGS) entry which is preliminary data.</text>
</comment>
<keyword evidence="4" id="KW-0597">Phosphoprotein</keyword>
<dbReference type="Proteomes" id="UP000092321">
    <property type="component" value="Unassembled WGS sequence"/>
</dbReference>
<comment type="similarity">
    <text evidence="1">Belongs to the protein kinase superfamily. AGC Ser/Thr protein kinase family. RAC subfamily.</text>
</comment>
<feature type="domain" description="AGC-kinase C-terminal" evidence="15">
    <location>
        <begin position="631"/>
        <end position="701"/>
    </location>
</feature>
<evidence type="ECO:0000256" key="10">
    <source>
        <dbReference type="ARBA" id="ARBA00047899"/>
    </source>
</evidence>
<feature type="binding site" evidence="12">
    <location>
        <position position="404"/>
    </location>
    <ligand>
        <name>ATP</name>
        <dbReference type="ChEBI" id="CHEBI:30616"/>
    </ligand>
</feature>
<dbReference type="PROSITE" id="PS00108">
    <property type="entry name" value="PROTEIN_KINASE_ST"/>
    <property type="match status" value="1"/>
</dbReference>
<dbReference type="GO" id="GO:0070941">
    <property type="term" value="P:eisosome assembly"/>
    <property type="evidence" value="ECO:0007669"/>
    <property type="project" value="UniProtKB-ARBA"/>
</dbReference>
<dbReference type="EC" id="2.7.11.1" evidence="2"/>
<dbReference type="EMBL" id="LXPE01000359">
    <property type="protein sequence ID" value="OBA24887.1"/>
    <property type="molecule type" value="Genomic_DNA"/>
</dbReference>
<evidence type="ECO:0000256" key="12">
    <source>
        <dbReference type="PROSITE-ProRule" id="PRU10141"/>
    </source>
</evidence>
<keyword evidence="8 12" id="KW-0067">ATP-binding</keyword>
<protein>
    <recommendedName>
        <fullName evidence="2">non-specific serine/threonine protein kinase</fullName>
        <ecNumber evidence="2">2.7.11.1</ecNumber>
    </recommendedName>
</protein>
<dbReference type="PROSITE" id="PS00107">
    <property type="entry name" value="PROTEIN_KINASE_ATP"/>
    <property type="match status" value="1"/>
</dbReference>
<dbReference type="InterPro" id="IPR000961">
    <property type="entry name" value="AGC-kinase_C"/>
</dbReference>
<dbReference type="SMART" id="SM00133">
    <property type="entry name" value="S_TK_X"/>
    <property type="match status" value="1"/>
</dbReference>
<keyword evidence="9" id="KW-0746">Sphingolipid metabolism</keyword>
<proteinExistence type="inferred from homology"/>